<feature type="non-terminal residue" evidence="1">
    <location>
        <position position="1"/>
    </location>
</feature>
<comment type="caution">
    <text evidence="1">The sequence shown here is derived from an EMBL/GenBank/DDBJ whole genome shotgun (WGS) entry which is preliminary data.</text>
</comment>
<dbReference type="InterPro" id="IPR035986">
    <property type="entry name" value="PKD_dom_sf"/>
</dbReference>
<gene>
    <name evidence="1" type="ORF">S03H2_13262</name>
</gene>
<accession>X1EU86</accession>
<reference evidence="1" key="1">
    <citation type="journal article" date="2014" name="Front. Microbiol.">
        <title>High frequency of phylogenetically diverse reductive dehalogenase-homologous genes in deep subseafloor sedimentary metagenomes.</title>
        <authorList>
            <person name="Kawai M."/>
            <person name="Futagami T."/>
            <person name="Toyoda A."/>
            <person name="Takaki Y."/>
            <person name="Nishi S."/>
            <person name="Hori S."/>
            <person name="Arai W."/>
            <person name="Tsubouchi T."/>
            <person name="Morono Y."/>
            <person name="Uchiyama I."/>
            <person name="Ito T."/>
            <person name="Fujiyama A."/>
            <person name="Inagaki F."/>
            <person name="Takami H."/>
        </authorList>
    </citation>
    <scope>NUCLEOTIDE SEQUENCE</scope>
    <source>
        <strain evidence="1">Expedition CK06-06</strain>
    </source>
</reference>
<name>X1EU86_9ZZZZ</name>
<dbReference type="EMBL" id="BARU01006731">
    <property type="protein sequence ID" value="GAH36122.1"/>
    <property type="molecule type" value="Genomic_DNA"/>
</dbReference>
<dbReference type="SUPFAM" id="SSF49299">
    <property type="entry name" value="PKD domain"/>
    <property type="match status" value="1"/>
</dbReference>
<dbReference type="AlphaFoldDB" id="X1EU86"/>
<evidence type="ECO:0008006" key="2">
    <source>
        <dbReference type="Google" id="ProtNLM"/>
    </source>
</evidence>
<organism evidence="1">
    <name type="scientific">marine sediment metagenome</name>
    <dbReference type="NCBI Taxonomy" id="412755"/>
    <lineage>
        <taxon>unclassified sequences</taxon>
        <taxon>metagenomes</taxon>
        <taxon>ecological metagenomes</taxon>
    </lineage>
</organism>
<evidence type="ECO:0000313" key="1">
    <source>
        <dbReference type="EMBL" id="GAH36122.1"/>
    </source>
</evidence>
<protein>
    <recommendedName>
        <fullName evidence="2">PKD domain-containing protein</fullName>
    </recommendedName>
</protein>
<proteinExistence type="predicted"/>
<sequence>STDDTVFFIDESVNVTDYWWYINGMLVAEVPDMTYKFNISNVYNITLAVRNETTDTNDSMTRFIYIDRNLSLNRSKQGTIPVTYYGQGSKRDTNASSLCSLIGIPIPSNAWVYKYNSTEKKWHSFFAYWPSSSEDFNISLWDALTFSIGQNYSKRINITENPDQRDSLFRE</sequence>